<keyword evidence="2" id="KW-1185">Reference proteome</keyword>
<accession>A0ACC0AA14</accession>
<dbReference type="Proteomes" id="UP001060085">
    <property type="component" value="Linkage Group LG06"/>
</dbReference>
<proteinExistence type="predicted"/>
<organism evidence="1 2">
    <name type="scientific">Catharanthus roseus</name>
    <name type="common">Madagascar periwinkle</name>
    <name type="synonym">Vinca rosea</name>
    <dbReference type="NCBI Taxonomy" id="4058"/>
    <lineage>
        <taxon>Eukaryota</taxon>
        <taxon>Viridiplantae</taxon>
        <taxon>Streptophyta</taxon>
        <taxon>Embryophyta</taxon>
        <taxon>Tracheophyta</taxon>
        <taxon>Spermatophyta</taxon>
        <taxon>Magnoliopsida</taxon>
        <taxon>eudicotyledons</taxon>
        <taxon>Gunneridae</taxon>
        <taxon>Pentapetalae</taxon>
        <taxon>asterids</taxon>
        <taxon>lamiids</taxon>
        <taxon>Gentianales</taxon>
        <taxon>Apocynaceae</taxon>
        <taxon>Rauvolfioideae</taxon>
        <taxon>Vinceae</taxon>
        <taxon>Catharanthinae</taxon>
        <taxon>Catharanthus</taxon>
    </lineage>
</organism>
<evidence type="ECO:0000313" key="2">
    <source>
        <dbReference type="Proteomes" id="UP001060085"/>
    </source>
</evidence>
<comment type="caution">
    <text evidence="1">The sequence shown here is derived from an EMBL/GenBank/DDBJ whole genome shotgun (WGS) entry which is preliminary data.</text>
</comment>
<evidence type="ECO:0000313" key="1">
    <source>
        <dbReference type="EMBL" id="KAI5657777.1"/>
    </source>
</evidence>
<sequence>MEKRGKLSKDFRFGATKPQEQNPGQRIPFLCGSGPGPARQISHPWLGKPFRFTDLDKTLMEGLSSICAGLGILEEDDNGNPISYSKGEYCLAKILVLLTMPVERTSEDIPLQIEYLWGLKASITSSHIVPVILSLLEGPLENLECESFTEDDWKLVQLVLTLFRNILAVQDISTQQKAGGSATQFLSLRDRCLELLFQENVMDLILVLSQHVGGSFGYLRQDNLLLLETFYYIFVGQDPELTAKVHLNSTEDVENDRISVHSLKCIMEEEKRRKLTRLHDLGCSQFGGTFTRLTVDGSKALFKGNPGSASRDALLKAHKNHRGPSKRIVWDHATVPLTNNKLLRQLCDFIQQFLSGGYNVLMQSIREDIEKEHHAVQNSDVIVFFKVAWFITSFQYHKITTSETSPEVNKTSANQQADSTLFAGSICGPLAESLNESMFLVVISRWRLAFDCLKETNDTKMLSAAGSLLKIMIRMLDLVLKRSPEESIEPKTARVLLYKLFYDQTEEGMTRFLFNMIKSFDTHKQSRRDLADLVETIYVVIKLMENLQAHGTLKVSKRSRKKKIKKDRIDKLVGNGVTNENEVTVVGYEPSKDASTIGKDSVDLDSVEKENAETIQVNEPIQLGKEMEKLKCNTSEMEKGISDDIHETDESSDEQPVMTDEIDFKTSNLVSSLGNNTIIKNLCWLLRFYKSNSPSTNHCIISMLRRISEDLELSPMLYQLSLLTTFYNILEEQKSRPCKDYENVVFFLTTLVRRMLRRIKSYPLLFVEILFWKTRKECHYINSDCILKELGGFRKEYRANQNDVVNRETGLSGGQQWVRRSIADALGDDEAGIVLSDREVDRRDEDPEKSKFEKVKERTTESKETSPDDGVSGEVHDDKEGRRIEKVPEGFQKRRKSLILTTELEGKIKDLYEKYNNDEDCCHLIANSLERDGERISSNQLSIILEKFGFKLPRKKKTLKAGSSDQRDGDITLDTDKLEDSSSARKPLHTRKRVHAWSEDQEQRIKDLFEQYKDLKKCSLMIANALDAEGGVSAAQVTRKLKQLGLLVPGKKRSKTSFQSKDDDPTGDVPRALSDEETLISLKKRKIERNPSKEKKESNDPTNRIGSDLAGTVDIQDLELGRDETERSAEAEGQEVGPAAVDDADIKLEEKNQAMYDELAELEDDVKESQTSTFPRRKLRMVMDLDDDEE</sequence>
<reference evidence="2" key="1">
    <citation type="journal article" date="2023" name="Nat. Plants">
        <title>Single-cell RNA sequencing provides a high-resolution roadmap for understanding the multicellular compartmentation of specialized metabolism.</title>
        <authorList>
            <person name="Sun S."/>
            <person name="Shen X."/>
            <person name="Li Y."/>
            <person name="Li Y."/>
            <person name="Wang S."/>
            <person name="Li R."/>
            <person name="Zhang H."/>
            <person name="Shen G."/>
            <person name="Guo B."/>
            <person name="Wei J."/>
            <person name="Xu J."/>
            <person name="St-Pierre B."/>
            <person name="Chen S."/>
            <person name="Sun C."/>
        </authorList>
    </citation>
    <scope>NUCLEOTIDE SEQUENCE [LARGE SCALE GENOMIC DNA]</scope>
</reference>
<name>A0ACC0AA14_CATRO</name>
<protein>
    <submittedName>
        <fullName evidence="1">Uncharacterized protein</fullName>
    </submittedName>
</protein>
<dbReference type="EMBL" id="CM044706">
    <property type="protein sequence ID" value="KAI5657777.1"/>
    <property type="molecule type" value="Genomic_DNA"/>
</dbReference>
<gene>
    <name evidence="1" type="ORF">M9H77_26570</name>
</gene>